<accession>M6K2H7</accession>
<sequence>MNSPIKHKKLNGTGFERTPIYKRNYIKICRLRFYENVFNSKIKFRLIHRFEKTEDRS</sequence>
<gene>
    <name evidence="1" type="ORF">LEP1GSC083_1426</name>
</gene>
<name>M6K2H7_LEPIR</name>
<evidence type="ECO:0000313" key="2">
    <source>
        <dbReference type="Proteomes" id="UP000012137"/>
    </source>
</evidence>
<evidence type="ECO:0000313" key="1">
    <source>
        <dbReference type="EMBL" id="EMN28331.1"/>
    </source>
</evidence>
<dbReference type="AlphaFoldDB" id="M6K2H7"/>
<comment type="caution">
    <text evidence="1">The sequence shown here is derived from an EMBL/GenBank/DDBJ whole genome shotgun (WGS) entry which is preliminary data.</text>
</comment>
<organism evidence="1 2">
    <name type="scientific">Leptospira interrogans serovar Pyrogenes str. L0374</name>
    <dbReference type="NCBI Taxonomy" id="1049928"/>
    <lineage>
        <taxon>Bacteria</taxon>
        <taxon>Pseudomonadati</taxon>
        <taxon>Spirochaetota</taxon>
        <taxon>Spirochaetia</taxon>
        <taxon>Leptospirales</taxon>
        <taxon>Leptospiraceae</taxon>
        <taxon>Leptospira</taxon>
    </lineage>
</organism>
<proteinExistence type="predicted"/>
<dbReference type="Proteomes" id="UP000012137">
    <property type="component" value="Unassembled WGS sequence"/>
</dbReference>
<dbReference type="EMBL" id="AHMZ02000137">
    <property type="protein sequence ID" value="EMN28331.1"/>
    <property type="molecule type" value="Genomic_DNA"/>
</dbReference>
<protein>
    <submittedName>
        <fullName evidence="1">Uncharacterized protein</fullName>
    </submittedName>
</protein>
<reference evidence="1 2" key="1">
    <citation type="submission" date="2013-01" db="EMBL/GenBank/DDBJ databases">
        <authorList>
            <person name="Harkins D.M."/>
            <person name="Durkin A.S."/>
            <person name="Brinkac L.M."/>
            <person name="Haft D.H."/>
            <person name="Selengut J.D."/>
            <person name="Sanka R."/>
            <person name="DePew J."/>
            <person name="Purushe J."/>
            <person name="Peacock S.J."/>
            <person name="Thaipadungpanit J."/>
            <person name="Wuthiekanun V.W."/>
            <person name="Day N.P."/>
            <person name="Vinetz J.M."/>
            <person name="Sutton G.G."/>
            <person name="Nierman W.C."/>
            <person name="Fouts D.E."/>
        </authorList>
    </citation>
    <scope>NUCLEOTIDE SEQUENCE [LARGE SCALE GENOMIC DNA]</scope>
    <source>
        <strain evidence="1 2">L0374</strain>
    </source>
</reference>